<protein>
    <submittedName>
        <fullName evidence="5">Regenerating islet-derived protein 3-alpha-like isoform X1</fullName>
    </submittedName>
</protein>
<dbReference type="PROSITE" id="PS50041">
    <property type="entry name" value="C_TYPE_LECTIN_2"/>
    <property type="match status" value="1"/>
</dbReference>
<dbReference type="SUPFAM" id="SSF56436">
    <property type="entry name" value="C-type lectin-like"/>
    <property type="match status" value="1"/>
</dbReference>
<dbReference type="RefSeq" id="XP_004713899.1">
    <property type="nucleotide sequence ID" value="XM_004713842.1"/>
</dbReference>
<evidence type="ECO:0000313" key="5">
    <source>
        <dbReference type="RefSeq" id="XP_004713899.1"/>
    </source>
</evidence>
<evidence type="ECO:0000259" key="3">
    <source>
        <dbReference type="PROSITE" id="PS50041"/>
    </source>
</evidence>
<sequence>MLPYIALPSVFWMLLSCLMLPSQVQGADPQIKHESAHIKCPRGSSAYGSYCYALFLTPKTWIDAEMDCQRQSLGSLVSVLHQMEGSFVASLVNSDSSNFANVWIGLHDPTQGLEANAGGWEWSNRDILNYFAWERDPSTFSRHHHCGILSRRTGFRKWKGYNCDQRLPYVCMFKD</sequence>
<reference evidence="5" key="1">
    <citation type="submission" date="2025-08" db="UniProtKB">
        <authorList>
            <consortium name="RefSeq"/>
        </authorList>
    </citation>
    <scope>IDENTIFICATION</scope>
</reference>
<keyword evidence="1" id="KW-0430">Lectin</keyword>
<evidence type="ECO:0000256" key="1">
    <source>
        <dbReference type="ARBA" id="ARBA00022734"/>
    </source>
</evidence>
<dbReference type="Gene3D" id="3.10.100.10">
    <property type="entry name" value="Mannose-Binding Protein A, subunit A"/>
    <property type="match status" value="1"/>
</dbReference>
<organism evidence="4 5">
    <name type="scientific">Echinops telfairi</name>
    <name type="common">Lesser hedgehog tenrec</name>
    <dbReference type="NCBI Taxonomy" id="9371"/>
    <lineage>
        <taxon>Eukaryota</taxon>
        <taxon>Metazoa</taxon>
        <taxon>Chordata</taxon>
        <taxon>Craniata</taxon>
        <taxon>Vertebrata</taxon>
        <taxon>Euteleostomi</taxon>
        <taxon>Mammalia</taxon>
        <taxon>Eutheria</taxon>
        <taxon>Afrotheria</taxon>
        <taxon>Tenrecidae</taxon>
        <taxon>Tenrecinae</taxon>
        <taxon>Echinops</taxon>
    </lineage>
</organism>
<dbReference type="GeneID" id="101649230"/>
<evidence type="ECO:0000313" key="4">
    <source>
        <dbReference type="Proteomes" id="UP000694863"/>
    </source>
</evidence>
<dbReference type="InterPro" id="IPR001304">
    <property type="entry name" value="C-type_lectin-like"/>
</dbReference>
<dbReference type="InterPro" id="IPR016186">
    <property type="entry name" value="C-type_lectin-like/link_sf"/>
</dbReference>
<proteinExistence type="predicted"/>
<dbReference type="Pfam" id="PF00059">
    <property type="entry name" value="Lectin_C"/>
    <property type="match status" value="1"/>
</dbReference>
<dbReference type="PANTHER" id="PTHR22803">
    <property type="entry name" value="MANNOSE, PHOSPHOLIPASE, LECTIN RECEPTOR RELATED"/>
    <property type="match status" value="1"/>
</dbReference>
<keyword evidence="2" id="KW-0732">Signal</keyword>
<dbReference type="InterPro" id="IPR050111">
    <property type="entry name" value="C-type_lectin/snaclec_domain"/>
</dbReference>
<evidence type="ECO:0000256" key="2">
    <source>
        <dbReference type="SAM" id="SignalP"/>
    </source>
</evidence>
<dbReference type="Proteomes" id="UP000694863">
    <property type="component" value="Unplaced"/>
</dbReference>
<gene>
    <name evidence="5" type="primary">LOC101649230</name>
</gene>
<name>A0ABM0J3B5_ECHTE</name>
<dbReference type="SMART" id="SM00034">
    <property type="entry name" value="CLECT"/>
    <property type="match status" value="1"/>
</dbReference>
<dbReference type="PRINTS" id="PR01504">
    <property type="entry name" value="PNCREATITSAP"/>
</dbReference>
<dbReference type="InterPro" id="IPR016187">
    <property type="entry name" value="CTDL_fold"/>
</dbReference>
<feature type="chain" id="PRO_5047432702" evidence="2">
    <location>
        <begin position="27"/>
        <end position="175"/>
    </location>
</feature>
<keyword evidence="4" id="KW-1185">Reference proteome</keyword>
<accession>A0ABM0J3B5</accession>
<feature type="domain" description="C-type lectin" evidence="3">
    <location>
        <begin position="47"/>
        <end position="172"/>
    </location>
</feature>
<feature type="signal peptide" evidence="2">
    <location>
        <begin position="1"/>
        <end position="26"/>
    </location>
</feature>